<keyword evidence="8 11" id="KW-0479">Metal-binding</keyword>
<evidence type="ECO:0000256" key="3">
    <source>
        <dbReference type="ARBA" id="ARBA00012973"/>
    </source>
</evidence>
<evidence type="ECO:0000256" key="5">
    <source>
        <dbReference type="ARBA" id="ARBA00022430"/>
    </source>
</evidence>
<dbReference type="GO" id="GO:0005737">
    <property type="term" value="C:cytoplasm"/>
    <property type="evidence" value="ECO:0007669"/>
    <property type="project" value="UniProtKB-UniRule"/>
</dbReference>
<gene>
    <name evidence="11" type="primary">leuA</name>
    <name evidence="13" type="ORF">G5B42_01315</name>
</gene>
<keyword evidence="9 11" id="KW-0464">Manganese</keyword>
<evidence type="ECO:0000256" key="9">
    <source>
        <dbReference type="ARBA" id="ARBA00023211"/>
    </source>
</evidence>
<dbReference type="EC" id="2.3.3.13" evidence="3 11"/>
<dbReference type="AlphaFoldDB" id="A0A8J6HYG3"/>
<evidence type="ECO:0000313" key="14">
    <source>
        <dbReference type="Proteomes" id="UP000657177"/>
    </source>
</evidence>
<dbReference type="EMBL" id="JAAKDE010000002">
    <property type="protein sequence ID" value="MBA2132195.1"/>
    <property type="molecule type" value="Genomic_DNA"/>
</dbReference>
<feature type="binding site" evidence="11">
    <location>
        <position position="202"/>
    </location>
    <ligand>
        <name>Mn(2+)</name>
        <dbReference type="ChEBI" id="CHEBI:29035"/>
    </ligand>
</feature>
<dbReference type="Gene3D" id="3.20.20.70">
    <property type="entry name" value="Aldolase class I"/>
    <property type="match status" value="1"/>
</dbReference>
<dbReference type="NCBIfam" id="NF002087">
    <property type="entry name" value="PRK00915.1-4"/>
    <property type="match status" value="1"/>
</dbReference>
<dbReference type="FunFam" id="3.30.160.270:FF:000003">
    <property type="entry name" value="2-isopropylmalate synthase"/>
    <property type="match status" value="1"/>
</dbReference>
<feature type="binding site" evidence="11">
    <location>
        <position position="238"/>
    </location>
    <ligand>
        <name>Mn(2+)</name>
        <dbReference type="ChEBI" id="CHEBI:29035"/>
    </ligand>
</feature>
<comment type="function">
    <text evidence="11">Catalyzes the condensation of the acetyl group of acetyl-CoA with 3-methyl-2-oxobutanoate (2-ketoisovalerate) to form 3-carboxy-3-hydroxy-4-methylpentanoate (2-isopropylmalate).</text>
</comment>
<evidence type="ECO:0000256" key="7">
    <source>
        <dbReference type="ARBA" id="ARBA00022679"/>
    </source>
</evidence>
<evidence type="ECO:0000256" key="1">
    <source>
        <dbReference type="ARBA" id="ARBA00004689"/>
    </source>
</evidence>
<dbReference type="Pfam" id="PF22617">
    <property type="entry name" value="HCS_D2"/>
    <property type="match status" value="1"/>
</dbReference>
<dbReference type="NCBIfam" id="NF002085">
    <property type="entry name" value="PRK00915.1-2"/>
    <property type="match status" value="1"/>
</dbReference>
<dbReference type="UniPathway" id="UPA00048">
    <property type="reaction ID" value="UER00070"/>
</dbReference>
<comment type="similarity">
    <text evidence="2 11">Belongs to the alpha-IPM synthase/homocitrate synthase family. LeuA type 1 subfamily.</text>
</comment>
<dbReference type="PROSITE" id="PS00815">
    <property type="entry name" value="AIPM_HOMOCIT_SYNTH_1"/>
    <property type="match status" value="1"/>
</dbReference>
<dbReference type="Gene3D" id="3.30.160.270">
    <property type="match status" value="1"/>
</dbReference>
<dbReference type="SMART" id="SM00917">
    <property type="entry name" value="LeuA_dimer"/>
    <property type="match status" value="1"/>
</dbReference>
<dbReference type="Pfam" id="PF00682">
    <property type="entry name" value="HMGL-like"/>
    <property type="match status" value="1"/>
</dbReference>
<dbReference type="InterPro" id="IPR005671">
    <property type="entry name" value="LeuA_bact_synth"/>
</dbReference>
<dbReference type="GO" id="GO:0003985">
    <property type="term" value="F:acetyl-CoA C-acetyltransferase activity"/>
    <property type="evidence" value="ECO:0007669"/>
    <property type="project" value="UniProtKB-UniRule"/>
</dbReference>
<dbReference type="RefSeq" id="WP_181338650.1">
    <property type="nucleotide sequence ID" value="NZ_JAAKDE010000002.1"/>
</dbReference>
<keyword evidence="14" id="KW-1185">Reference proteome</keyword>
<comment type="cofactor">
    <cofactor evidence="11">
        <name>Mn(2+)</name>
        <dbReference type="ChEBI" id="CHEBI:29035"/>
    </cofactor>
</comment>
<keyword evidence="10 11" id="KW-0100">Branched-chain amino acid biosynthesis</keyword>
<evidence type="ECO:0000256" key="2">
    <source>
        <dbReference type="ARBA" id="ARBA00009396"/>
    </source>
</evidence>
<evidence type="ECO:0000256" key="8">
    <source>
        <dbReference type="ARBA" id="ARBA00022723"/>
    </source>
</evidence>
<evidence type="ECO:0000259" key="12">
    <source>
        <dbReference type="PROSITE" id="PS50991"/>
    </source>
</evidence>
<feature type="domain" description="Pyruvate carboxyltransferase" evidence="12">
    <location>
        <begin position="5"/>
        <end position="267"/>
    </location>
</feature>
<dbReference type="InterPro" id="IPR002034">
    <property type="entry name" value="AIPM/Hcit_synth_CS"/>
</dbReference>
<dbReference type="NCBIfam" id="NF002086">
    <property type="entry name" value="PRK00915.1-3"/>
    <property type="match status" value="1"/>
</dbReference>
<evidence type="ECO:0000256" key="6">
    <source>
        <dbReference type="ARBA" id="ARBA00022605"/>
    </source>
</evidence>
<dbReference type="Gene3D" id="1.10.238.260">
    <property type="match status" value="1"/>
</dbReference>
<dbReference type="InterPro" id="IPR036230">
    <property type="entry name" value="LeuA_allosteric_dom_sf"/>
</dbReference>
<dbReference type="InterPro" id="IPR000891">
    <property type="entry name" value="PYR_CT"/>
</dbReference>
<proteinExistence type="inferred from homology"/>
<evidence type="ECO:0000256" key="11">
    <source>
        <dbReference type="HAMAP-Rule" id="MF_01025"/>
    </source>
</evidence>
<comment type="subunit">
    <text evidence="11">Homodimer.</text>
</comment>
<sequence>MARRVYIFDTTLRDGEQSPGCSMNIQEKVEMAKQLERLKVDVIEAGFAIASPGDFQAVKAIAEKIKDCTVASLARAHEKDIERAAEALQQAADPLIHTFIATSEIHMQYKLKMTREEVLERTKAMVAYARRFSPNVEFSAEDATRSDPDFLCRVFETAIAAGANRINVPDTVGYTTPEEFTRLIQYLREKVPNIDKVILSVHCHNDLGMAVANSLAAVRAGVNQVECTINGIGERAGNAALEEIVMALKTRNDLFDVELGVDTRQIYRSSKLLTNITGVAVQPNKAIVGANAFAHEAGIHQHGILANRSTYEIMTPESIGLQKNTMVLGKHSGRHAFEERLKALGYTLTKEELDEAFAKFKVLADKKKVVHDADLEVLVSQKKVEIPAMYKLEQFVINTGNTFTATALVRLSKGNGNPEVLEEVSTGDGPVYAAFKAIEKIVGHSFVLEDYKVHSVTEGQDAQGEAYVRIRRNGRIFTGKGVSTDIFEASVLSYINAINKMIYEEKLEAQA</sequence>
<dbReference type="InterPro" id="IPR054691">
    <property type="entry name" value="LeuA/HCS_post-cat"/>
</dbReference>
<name>A0A8J6HYG3_9FIRM</name>
<dbReference type="FunFam" id="1.10.238.260:FF:000001">
    <property type="entry name" value="2-isopropylmalate synthase"/>
    <property type="match status" value="1"/>
</dbReference>
<dbReference type="PROSITE" id="PS00816">
    <property type="entry name" value="AIPM_HOMOCIT_SYNTH_2"/>
    <property type="match status" value="1"/>
</dbReference>
<keyword evidence="5 11" id="KW-0432">Leucine biosynthesis</keyword>
<evidence type="ECO:0000256" key="4">
    <source>
        <dbReference type="ARBA" id="ARBA00018198"/>
    </source>
</evidence>
<dbReference type="CDD" id="cd07940">
    <property type="entry name" value="DRE_TIM_IPMS"/>
    <property type="match status" value="1"/>
</dbReference>
<dbReference type="GO" id="GO:0003852">
    <property type="term" value="F:2-isopropylmalate synthase activity"/>
    <property type="evidence" value="ECO:0007669"/>
    <property type="project" value="UniProtKB-UniRule"/>
</dbReference>
<feature type="binding site" evidence="11">
    <location>
        <position position="204"/>
    </location>
    <ligand>
        <name>Mn(2+)</name>
        <dbReference type="ChEBI" id="CHEBI:29035"/>
    </ligand>
</feature>
<evidence type="ECO:0000256" key="10">
    <source>
        <dbReference type="ARBA" id="ARBA00023304"/>
    </source>
</evidence>
<dbReference type="NCBIfam" id="NF002088">
    <property type="entry name" value="PRK00915.1-5"/>
    <property type="match status" value="1"/>
</dbReference>
<dbReference type="InterPro" id="IPR013709">
    <property type="entry name" value="2-isopropylmalate_synth_dimer"/>
</dbReference>
<dbReference type="PANTHER" id="PTHR10277:SF9">
    <property type="entry name" value="2-ISOPROPYLMALATE SYNTHASE 1, CHLOROPLASTIC-RELATED"/>
    <property type="match status" value="1"/>
</dbReference>
<feature type="binding site" evidence="11">
    <location>
        <position position="14"/>
    </location>
    <ligand>
        <name>Mn(2+)</name>
        <dbReference type="ChEBI" id="CHEBI:29035"/>
    </ligand>
</feature>
<feature type="region of interest" description="Regulatory domain" evidence="11">
    <location>
        <begin position="391"/>
        <end position="511"/>
    </location>
</feature>
<comment type="caution">
    <text evidence="13">The sequence shown here is derived from an EMBL/GenBank/DDBJ whole genome shotgun (WGS) entry which is preliminary data.</text>
</comment>
<dbReference type="PANTHER" id="PTHR10277">
    <property type="entry name" value="HOMOCITRATE SYNTHASE-RELATED"/>
    <property type="match status" value="1"/>
</dbReference>
<dbReference type="PROSITE" id="PS50991">
    <property type="entry name" value="PYR_CT"/>
    <property type="match status" value="1"/>
</dbReference>
<organism evidence="13 14">
    <name type="scientific">Capillibacterium thermochitinicola</name>
    <dbReference type="NCBI Taxonomy" id="2699427"/>
    <lineage>
        <taxon>Bacteria</taxon>
        <taxon>Bacillati</taxon>
        <taxon>Bacillota</taxon>
        <taxon>Capillibacterium</taxon>
    </lineage>
</organism>
<reference evidence="13" key="1">
    <citation type="submission" date="2020-06" db="EMBL/GenBank/DDBJ databases">
        <title>Novel chitinolytic bacterium.</title>
        <authorList>
            <person name="Ungkulpasvich U."/>
            <person name="Kosugi A."/>
            <person name="Uke A."/>
        </authorList>
    </citation>
    <scope>NUCLEOTIDE SEQUENCE</scope>
    <source>
        <strain evidence="13">UUS1-1</strain>
    </source>
</reference>
<evidence type="ECO:0000313" key="13">
    <source>
        <dbReference type="EMBL" id="MBA2132195.1"/>
    </source>
</evidence>
<comment type="catalytic activity">
    <reaction evidence="11">
        <text>3-methyl-2-oxobutanoate + acetyl-CoA + H2O = (2S)-2-isopropylmalate + CoA + H(+)</text>
        <dbReference type="Rhea" id="RHEA:21524"/>
        <dbReference type="ChEBI" id="CHEBI:1178"/>
        <dbReference type="ChEBI" id="CHEBI:11851"/>
        <dbReference type="ChEBI" id="CHEBI:15377"/>
        <dbReference type="ChEBI" id="CHEBI:15378"/>
        <dbReference type="ChEBI" id="CHEBI:57287"/>
        <dbReference type="ChEBI" id="CHEBI:57288"/>
        <dbReference type="EC" id="2.3.3.13"/>
    </reaction>
</comment>
<comment type="pathway">
    <text evidence="1 11">Amino-acid biosynthesis; L-leucine biosynthesis; L-leucine from 3-methyl-2-oxobutanoate: step 1/4.</text>
</comment>
<protein>
    <recommendedName>
        <fullName evidence="4 11">2-isopropylmalate synthase</fullName>
        <ecNumber evidence="3 11">2.3.3.13</ecNumber>
    </recommendedName>
    <alternativeName>
        <fullName evidence="11">Alpha-IPM synthase</fullName>
    </alternativeName>
    <alternativeName>
        <fullName evidence="11">Alpha-isopropylmalate synthase</fullName>
    </alternativeName>
</protein>
<dbReference type="GO" id="GO:0009098">
    <property type="term" value="P:L-leucine biosynthetic process"/>
    <property type="evidence" value="ECO:0007669"/>
    <property type="project" value="UniProtKB-UniRule"/>
</dbReference>
<dbReference type="Proteomes" id="UP000657177">
    <property type="component" value="Unassembled WGS sequence"/>
</dbReference>
<dbReference type="FunFam" id="3.20.20.70:FF:000010">
    <property type="entry name" value="2-isopropylmalate synthase"/>
    <property type="match status" value="1"/>
</dbReference>
<dbReference type="InterPro" id="IPR013785">
    <property type="entry name" value="Aldolase_TIM"/>
</dbReference>
<keyword evidence="7 11" id="KW-0808">Transferase</keyword>
<keyword evidence="11" id="KW-0963">Cytoplasm</keyword>
<dbReference type="InterPro" id="IPR050073">
    <property type="entry name" value="2-IPM_HCS-like"/>
</dbReference>
<dbReference type="GO" id="GO:0030145">
    <property type="term" value="F:manganese ion binding"/>
    <property type="evidence" value="ECO:0007669"/>
    <property type="project" value="UniProtKB-UniRule"/>
</dbReference>
<dbReference type="SUPFAM" id="SSF51569">
    <property type="entry name" value="Aldolase"/>
    <property type="match status" value="1"/>
</dbReference>
<dbReference type="NCBIfam" id="TIGR00973">
    <property type="entry name" value="leuA_bact"/>
    <property type="match status" value="1"/>
</dbReference>
<keyword evidence="13" id="KW-0012">Acyltransferase</keyword>
<keyword evidence="6 11" id="KW-0028">Amino-acid biosynthesis</keyword>
<accession>A0A8J6HYG3</accession>
<dbReference type="HAMAP" id="MF_01025">
    <property type="entry name" value="LeuA_type1"/>
    <property type="match status" value="1"/>
</dbReference>
<dbReference type="SUPFAM" id="SSF110921">
    <property type="entry name" value="2-isopropylmalate synthase LeuA, allosteric (dimerisation) domain"/>
    <property type="match status" value="1"/>
</dbReference>
<dbReference type="Pfam" id="PF08502">
    <property type="entry name" value="LeuA_dimer"/>
    <property type="match status" value="1"/>
</dbReference>